<protein>
    <recommendedName>
        <fullName evidence="3">Sucrase ferredoxin</fullName>
    </recommendedName>
</protein>
<evidence type="ECO:0000313" key="1">
    <source>
        <dbReference type="EMBL" id="ORC17387.1"/>
    </source>
</evidence>
<dbReference type="Proteomes" id="UP000192359">
    <property type="component" value="Unassembled WGS sequence"/>
</dbReference>
<dbReference type="PANTHER" id="PTHR31902:SF22">
    <property type="entry name" value="SLL1203 PROTEIN"/>
    <property type="match status" value="1"/>
</dbReference>
<sequence length="318" mass="33899">MPMTSPTAPVIPADSCSLPVDENLPGTAARETLWVLLEHPGGWGRDVLDGTVFGAELSAALKEKMAQAGARLLLIRQPGREGQKVKDAGARRRAFLAVTGGRDFSPARLYSFEVTGAEDLLSLPLETPENIPGVVVSRETLTLVCTHSKRDRCCAVRGRPIASFVSEQLADGSVWECSHTGGHRFAPVAISLPTGYTYGRLTFEQALTLAQGAQQGRVELTGLRGRSSHSPIEQVAEVAVRTLLADAGEQVGPNDLNPGEMTATETDLHAAHVSHRDGRFWVVTARRTELAPRPASCGKDAGPAFSWEVVSLHPGTAA</sequence>
<dbReference type="PANTHER" id="PTHR31902">
    <property type="entry name" value="ACTIN PATCHES DISTAL PROTEIN 1"/>
    <property type="match status" value="1"/>
</dbReference>
<dbReference type="InterPro" id="IPR009737">
    <property type="entry name" value="Aim32/Apd1-like"/>
</dbReference>
<accession>A0A1Y1RQD6</accession>
<evidence type="ECO:0008006" key="3">
    <source>
        <dbReference type="Google" id="ProtNLM"/>
    </source>
</evidence>
<dbReference type="Pfam" id="PF06999">
    <property type="entry name" value="Suc_Fer-like"/>
    <property type="match status" value="1"/>
</dbReference>
<dbReference type="PIRSF" id="PIRSF035042">
    <property type="entry name" value="UCP035042_thirdx"/>
    <property type="match status" value="1"/>
</dbReference>
<dbReference type="RefSeq" id="WP_219336355.1">
    <property type="nucleotide sequence ID" value="NZ_LXWF01000033.1"/>
</dbReference>
<keyword evidence="2" id="KW-1185">Reference proteome</keyword>
<proteinExistence type="predicted"/>
<dbReference type="EMBL" id="LXWF01000033">
    <property type="protein sequence ID" value="ORC17387.1"/>
    <property type="molecule type" value="Genomic_DNA"/>
</dbReference>
<dbReference type="AlphaFoldDB" id="A0A1Y1RQD6"/>
<dbReference type="InterPro" id="IPR036249">
    <property type="entry name" value="Thioredoxin-like_sf"/>
</dbReference>
<dbReference type="InterPro" id="IPR010350">
    <property type="entry name" value="Aim32/Apd1-like_bac"/>
</dbReference>
<dbReference type="SUPFAM" id="SSF52833">
    <property type="entry name" value="Thioredoxin-like"/>
    <property type="match status" value="1"/>
</dbReference>
<dbReference type="CDD" id="cd03062">
    <property type="entry name" value="TRX_Fd_Sucrase"/>
    <property type="match status" value="1"/>
</dbReference>
<gene>
    <name evidence="1" type="ORF">A7979_03015</name>
</gene>
<name>A0A1Y1RQD6_9MICC</name>
<reference evidence="1 2" key="1">
    <citation type="submission" date="2016-05" db="EMBL/GenBank/DDBJ databases">
        <title>Draft genome sequence of a porcine commensal Rothia nasimurium.</title>
        <authorList>
            <person name="Gaiser R.A."/>
            <person name="Van Baarlen P."/>
            <person name="Wells J.M."/>
        </authorList>
    </citation>
    <scope>NUCLEOTIDE SEQUENCE [LARGE SCALE GENOMIC DNA]</scope>
    <source>
        <strain evidence="1 2">PT-32</strain>
    </source>
</reference>
<evidence type="ECO:0000313" key="2">
    <source>
        <dbReference type="Proteomes" id="UP000192359"/>
    </source>
</evidence>
<comment type="caution">
    <text evidence="1">The sequence shown here is derived from an EMBL/GenBank/DDBJ whole genome shotgun (WGS) entry which is preliminary data.</text>
</comment>
<organism evidence="1 2">
    <name type="scientific">Rothia nasimurium</name>
    <dbReference type="NCBI Taxonomy" id="85336"/>
    <lineage>
        <taxon>Bacteria</taxon>
        <taxon>Bacillati</taxon>
        <taxon>Actinomycetota</taxon>
        <taxon>Actinomycetes</taxon>
        <taxon>Micrococcales</taxon>
        <taxon>Micrococcaceae</taxon>
        <taxon>Rothia</taxon>
    </lineage>
</organism>